<keyword evidence="6" id="KW-0413">Isomerase</keyword>
<evidence type="ECO:0000256" key="7">
    <source>
        <dbReference type="ARBA" id="ARBA00051712"/>
    </source>
</evidence>
<dbReference type="InterPro" id="IPR018510">
    <property type="entry name" value="DAP_epimerase_AS"/>
</dbReference>
<feature type="active site" evidence="8">
    <location>
        <position position="65"/>
    </location>
</feature>
<keyword evidence="10" id="KW-1185">Reference proteome</keyword>
<evidence type="ECO:0000256" key="2">
    <source>
        <dbReference type="ARBA" id="ARBA00010219"/>
    </source>
</evidence>
<dbReference type="EMBL" id="CP092900">
    <property type="protein sequence ID" value="UTC24521.1"/>
    <property type="molecule type" value="Genomic_DNA"/>
</dbReference>
<accession>A0ABY5DL32</accession>
<protein>
    <recommendedName>
        <fullName evidence="3">diaminopimelate epimerase</fullName>
        <ecNumber evidence="3">5.1.1.7</ecNumber>
    </recommendedName>
</protein>
<evidence type="ECO:0000313" key="9">
    <source>
        <dbReference type="EMBL" id="UTC24521.1"/>
    </source>
</evidence>
<dbReference type="PANTHER" id="PTHR31689:SF0">
    <property type="entry name" value="DIAMINOPIMELATE EPIMERASE"/>
    <property type="match status" value="1"/>
</dbReference>
<dbReference type="RefSeq" id="WP_258568305.1">
    <property type="nucleotide sequence ID" value="NZ_CP092900.1"/>
</dbReference>
<dbReference type="EC" id="5.1.1.7" evidence="3"/>
<evidence type="ECO:0000256" key="8">
    <source>
        <dbReference type="PROSITE-ProRule" id="PRU10125"/>
    </source>
</evidence>
<evidence type="ECO:0000256" key="1">
    <source>
        <dbReference type="ARBA" id="ARBA00005196"/>
    </source>
</evidence>
<sequence length="227" mass="25840">MIHLYSALGNIIVLFPALPPLKKHTAIIKALLSKAYFDQIIYYERTNKQCNTIIQNRDGSYAQQCGNGLRALAHHLRQPRLDIVINNNAYLALQEDGCYWVDMGAPSFVKQLNDLFEVSLGNNHIISLSPTREDLIKQWSQTHNISFVQQVTQNTFKIKTYERGCGWTACCASASTAASIALYKLSPQHIWHALHDEGTLNIHKQNRQWLQTGPVEHQKIICRTEDI</sequence>
<proteinExistence type="inferred from homology"/>
<evidence type="ECO:0000256" key="6">
    <source>
        <dbReference type="ARBA" id="ARBA00023235"/>
    </source>
</evidence>
<evidence type="ECO:0000256" key="5">
    <source>
        <dbReference type="ARBA" id="ARBA00023154"/>
    </source>
</evidence>
<dbReference type="Proteomes" id="UP001055955">
    <property type="component" value="Chromosome"/>
</dbReference>
<organism evidence="9 10">
    <name type="scientific">Candidatus Comchoanobacter bicostacola</name>
    <dbReference type="NCBI Taxonomy" id="2919598"/>
    <lineage>
        <taxon>Bacteria</taxon>
        <taxon>Pseudomonadati</taxon>
        <taxon>Pseudomonadota</taxon>
        <taxon>Gammaproteobacteria</taxon>
        <taxon>Candidatus Comchoanobacterales</taxon>
        <taxon>Candidatus Comchoanobacteraceae</taxon>
        <taxon>Candidatus Comchoanobacter</taxon>
    </lineage>
</organism>
<comment type="pathway">
    <text evidence="1">Amino-acid biosynthesis; L-lysine biosynthesis via DAP pathway; DL-2,6-diaminopimelate from LL-2,6-diaminopimelate: step 1/1.</text>
</comment>
<dbReference type="PANTHER" id="PTHR31689">
    <property type="entry name" value="DIAMINOPIMELATE EPIMERASE, CHLOROPLASTIC"/>
    <property type="match status" value="1"/>
</dbReference>
<reference evidence="9 10" key="1">
    <citation type="journal article" date="2022" name="Nat. Microbiol.">
        <title>The microbiome of a bacterivorous marine choanoflagellate contains a resource-demanding obligate bacterial associate.</title>
        <authorList>
            <person name="Needham D.M."/>
            <person name="Poirier C."/>
            <person name="Bachy C."/>
            <person name="George E.E."/>
            <person name="Wilken S."/>
            <person name="Yung C.C.M."/>
            <person name="Limardo A.J."/>
            <person name="Morando M."/>
            <person name="Sudek L."/>
            <person name="Malmstrom R.R."/>
            <person name="Keeling P.J."/>
            <person name="Santoro A.E."/>
            <person name="Worden A.Z."/>
        </authorList>
    </citation>
    <scope>NUCLEOTIDE SEQUENCE [LARGE SCALE GENOMIC DNA]</scope>
    <source>
        <strain evidence="9 10">Comchoano-1</strain>
    </source>
</reference>
<evidence type="ECO:0000313" key="10">
    <source>
        <dbReference type="Proteomes" id="UP001055955"/>
    </source>
</evidence>
<keyword evidence="4" id="KW-0028">Amino-acid biosynthesis</keyword>
<evidence type="ECO:0000256" key="3">
    <source>
        <dbReference type="ARBA" id="ARBA00013080"/>
    </source>
</evidence>
<dbReference type="SUPFAM" id="SSF54506">
    <property type="entry name" value="Diaminopimelate epimerase-like"/>
    <property type="match status" value="2"/>
</dbReference>
<evidence type="ECO:0000256" key="4">
    <source>
        <dbReference type="ARBA" id="ARBA00022605"/>
    </source>
</evidence>
<gene>
    <name evidence="9" type="ORF">MMH89_04730</name>
</gene>
<dbReference type="Gene3D" id="3.10.310.10">
    <property type="entry name" value="Diaminopimelate Epimerase, Chain A, domain 1"/>
    <property type="match status" value="2"/>
</dbReference>
<keyword evidence="5" id="KW-0457">Lysine biosynthesis</keyword>
<comment type="similarity">
    <text evidence="2">Belongs to the diaminopimelate epimerase family.</text>
</comment>
<comment type="catalytic activity">
    <reaction evidence="7">
        <text>(2S,6S)-2,6-diaminopimelate = meso-2,6-diaminopimelate</text>
        <dbReference type="Rhea" id="RHEA:15393"/>
        <dbReference type="ChEBI" id="CHEBI:57609"/>
        <dbReference type="ChEBI" id="CHEBI:57791"/>
        <dbReference type="EC" id="5.1.1.7"/>
    </reaction>
</comment>
<name>A0ABY5DL32_9GAMM</name>
<dbReference type="PROSITE" id="PS01326">
    <property type="entry name" value="DAP_EPIMERASE"/>
    <property type="match status" value="1"/>
</dbReference>
<dbReference type="InterPro" id="IPR001653">
    <property type="entry name" value="DAP_epimerase_DapF"/>
</dbReference>